<dbReference type="GO" id="GO:0000435">
    <property type="term" value="P:positive regulation of transcription from RNA polymerase II promoter by galactose"/>
    <property type="evidence" value="ECO:0007669"/>
    <property type="project" value="TreeGrafter"/>
</dbReference>
<evidence type="ECO:0000256" key="1">
    <source>
        <dbReference type="ARBA" id="ARBA00023015"/>
    </source>
</evidence>
<evidence type="ECO:0000256" key="6">
    <source>
        <dbReference type="SAM" id="MobiDB-lite"/>
    </source>
</evidence>
<evidence type="ECO:0000256" key="4">
    <source>
        <dbReference type="ARBA" id="ARBA00023242"/>
    </source>
</evidence>
<feature type="domain" description="Xylanolytic transcriptional activator regulatory" evidence="8">
    <location>
        <begin position="287"/>
        <end position="360"/>
    </location>
</feature>
<keyword evidence="7" id="KW-0472">Membrane</keyword>
<keyword evidence="10" id="KW-1185">Reference proteome</keyword>
<dbReference type="Pfam" id="PF04082">
    <property type="entry name" value="Fungal_trans"/>
    <property type="match status" value="1"/>
</dbReference>
<keyword evidence="1" id="KW-0805">Transcription regulation</keyword>
<keyword evidence="3" id="KW-0804">Transcription</keyword>
<dbReference type="PANTHER" id="PTHR47424:SF3">
    <property type="entry name" value="REGULATORY PROTEIN GAL4"/>
    <property type="match status" value="1"/>
</dbReference>
<keyword evidence="5" id="KW-0175">Coiled coil</keyword>
<proteinExistence type="predicted"/>
<comment type="caution">
    <text evidence="9">The sequence shown here is derived from an EMBL/GenBank/DDBJ whole genome shotgun (WGS) entry which is preliminary data.</text>
</comment>
<dbReference type="SMART" id="SM00906">
    <property type="entry name" value="Fungal_trans"/>
    <property type="match status" value="1"/>
</dbReference>
<gene>
    <name evidence="9" type="ORF">LTR25_003401</name>
</gene>
<accession>A0AAV9QAP7</accession>
<dbReference type="GO" id="GO:0008270">
    <property type="term" value="F:zinc ion binding"/>
    <property type="evidence" value="ECO:0007669"/>
    <property type="project" value="InterPro"/>
</dbReference>
<protein>
    <recommendedName>
        <fullName evidence="8">Xylanolytic transcriptional activator regulatory domain-containing protein</fullName>
    </recommendedName>
</protein>
<dbReference type="InterPro" id="IPR007219">
    <property type="entry name" value="XnlR_reg_dom"/>
</dbReference>
<name>A0AAV9QAP7_9PEZI</name>
<dbReference type="GO" id="GO:0006351">
    <property type="term" value="P:DNA-templated transcription"/>
    <property type="evidence" value="ECO:0007669"/>
    <property type="project" value="InterPro"/>
</dbReference>
<dbReference type="PANTHER" id="PTHR47424">
    <property type="entry name" value="REGULATORY PROTEIN GAL4"/>
    <property type="match status" value="1"/>
</dbReference>
<evidence type="ECO:0000313" key="9">
    <source>
        <dbReference type="EMBL" id="KAK5539696.1"/>
    </source>
</evidence>
<dbReference type="CDD" id="cd12148">
    <property type="entry name" value="fungal_TF_MHR"/>
    <property type="match status" value="1"/>
</dbReference>
<evidence type="ECO:0000259" key="8">
    <source>
        <dbReference type="SMART" id="SM00906"/>
    </source>
</evidence>
<keyword evidence="7" id="KW-1133">Transmembrane helix</keyword>
<evidence type="ECO:0000256" key="2">
    <source>
        <dbReference type="ARBA" id="ARBA00023125"/>
    </source>
</evidence>
<dbReference type="Proteomes" id="UP001345827">
    <property type="component" value="Unassembled WGS sequence"/>
</dbReference>
<feature type="coiled-coil region" evidence="5">
    <location>
        <begin position="3"/>
        <end position="30"/>
    </location>
</feature>
<dbReference type="GO" id="GO:0005634">
    <property type="term" value="C:nucleus"/>
    <property type="evidence" value="ECO:0007669"/>
    <property type="project" value="TreeGrafter"/>
</dbReference>
<reference evidence="9 10" key="1">
    <citation type="submission" date="2023-06" db="EMBL/GenBank/DDBJ databases">
        <title>Black Yeasts Isolated from many extreme environments.</title>
        <authorList>
            <person name="Coleine C."/>
            <person name="Stajich J.E."/>
            <person name="Selbmann L."/>
        </authorList>
    </citation>
    <scope>NUCLEOTIDE SEQUENCE [LARGE SCALE GENOMIC DNA]</scope>
    <source>
        <strain evidence="9 10">CCFEE 5887</strain>
    </source>
</reference>
<evidence type="ECO:0000256" key="5">
    <source>
        <dbReference type="SAM" id="Coils"/>
    </source>
</evidence>
<dbReference type="InterPro" id="IPR051127">
    <property type="entry name" value="Fungal_SecMet_Regulators"/>
</dbReference>
<keyword evidence="2" id="KW-0238">DNA-binding</keyword>
<evidence type="ECO:0000256" key="3">
    <source>
        <dbReference type="ARBA" id="ARBA00023163"/>
    </source>
</evidence>
<evidence type="ECO:0000256" key="7">
    <source>
        <dbReference type="SAM" id="Phobius"/>
    </source>
</evidence>
<keyword evidence="7" id="KW-0812">Transmembrane</keyword>
<feature type="region of interest" description="Disordered" evidence="6">
    <location>
        <begin position="144"/>
        <end position="164"/>
    </location>
</feature>
<organism evidence="9 10">
    <name type="scientific">Vermiconidia calcicola</name>
    <dbReference type="NCBI Taxonomy" id="1690605"/>
    <lineage>
        <taxon>Eukaryota</taxon>
        <taxon>Fungi</taxon>
        <taxon>Dikarya</taxon>
        <taxon>Ascomycota</taxon>
        <taxon>Pezizomycotina</taxon>
        <taxon>Dothideomycetes</taxon>
        <taxon>Dothideomycetidae</taxon>
        <taxon>Mycosphaerellales</taxon>
        <taxon>Extremaceae</taxon>
        <taxon>Vermiconidia</taxon>
    </lineage>
</organism>
<keyword evidence="4" id="KW-0539">Nucleus</keyword>
<sequence length="698" mass="77051">MRTTLLSSQIQDLKDRLKALEQHIATFAADKPTVQSPSQYPLHVSAIDWATSVSNQEISVNHQPPGGFAPSMIAESSSMLSPSDPVDGMGAVILENEELLTFFGPSSNISFTRHITQMVARLGHIANPRMISVDDFSSSFLNSSSPSSNQFAPGVSHDPGARDPFGMPGDDQIDVLVEQYFSDVGLLFPNLHKPTFLESVAEMKRKRPRSMRRTWLGLLNMVLAFGTLTIVRDDWGAELRAAEARTFYERAVCLCDPMALAGTSLEVVQYLLLLAQYLQATHNSVQTTNALGLAVNTAIRIGLHSRQASESFAPLERELRNRTWYLCVVLDRVLGMTLGRPAAIPYSYVKIDLPRQFEISASPVNPYDPDEKYSLGVFNATVKLYQIMWKVIDQQYGQNLGFDTPPAVVDVIAPLGTIDHDLRIWERDLPQELQTITSSNLLDLVACYSPAGPLAKAQRFRIVLTLRYLNVTVLLHRPVLVKYFELASLSGASAEMALLSRLGRNSIDVCFRSSMEIISIVNTLAKNTGPAKYLLNVWWFTLYYTFNAGLVIAGIMLACQDSTLSIPDPPTRRDCKEGLQKAVDALAHLDRGNKIVGRCHDYLHRLLGAIETLTFKPSDFVTPDLRSVFNSDVSSARFLSTPNLTSTSMNMAYNGVSRRNVGDLMSGDDMGFLNFYFASTPDVNSENAAAAAAFADVV</sequence>
<dbReference type="GO" id="GO:0000981">
    <property type="term" value="F:DNA-binding transcription factor activity, RNA polymerase II-specific"/>
    <property type="evidence" value="ECO:0007669"/>
    <property type="project" value="TreeGrafter"/>
</dbReference>
<feature type="transmembrane region" description="Helical" evidence="7">
    <location>
        <begin position="214"/>
        <end position="231"/>
    </location>
</feature>
<dbReference type="GO" id="GO:0000978">
    <property type="term" value="F:RNA polymerase II cis-regulatory region sequence-specific DNA binding"/>
    <property type="evidence" value="ECO:0007669"/>
    <property type="project" value="TreeGrafter"/>
</dbReference>
<dbReference type="AlphaFoldDB" id="A0AAV9QAP7"/>
<evidence type="ECO:0000313" key="10">
    <source>
        <dbReference type="Proteomes" id="UP001345827"/>
    </source>
</evidence>
<dbReference type="EMBL" id="JAXLQG010000005">
    <property type="protein sequence ID" value="KAK5539696.1"/>
    <property type="molecule type" value="Genomic_DNA"/>
</dbReference>